<keyword evidence="1" id="KW-0175">Coiled coil</keyword>
<feature type="coiled-coil region" evidence="1">
    <location>
        <begin position="262"/>
        <end position="290"/>
    </location>
</feature>
<evidence type="ECO:0000313" key="4">
    <source>
        <dbReference type="Proteomes" id="UP000031449"/>
    </source>
</evidence>
<dbReference type="HOGENOM" id="CLU_905451_0_0_9"/>
<keyword evidence="3" id="KW-0614">Plasmid</keyword>
<keyword evidence="4" id="KW-1185">Reference proteome</keyword>
<feature type="transmembrane region" description="Helical" evidence="2">
    <location>
        <begin position="6"/>
        <end position="29"/>
    </location>
</feature>
<keyword evidence="2" id="KW-1133">Transmembrane helix</keyword>
<evidence type="ECO:0000313" key="3">
    <source>
        <dbReference type="EMBL" id="AJD93180.1"/>
    </source>
</evidence>
<proteinExistence type="predicted"/>
<reference evidence="3 4" key="1">
    <citation type="submission" date="2014-08" db="EMBL/GenBank/DDBJ databases">
        <title>Complete genome of a marine bacteria Jeotgalibacillus malaysiensis.</title>
        <authorList>
            <person name="Yaakop A.S."/>
            <person name="Chan K.-G."/>
            <person name="Goh K.M."/>
        </authorList>
    </citation>
    <scope>NUCLEOTIDE SEQUENCE [LARGE SCALE GENOMIC DNA]</scope>
    <source>
        <strain evidence="3 4">D5</strain>
        <plasmid evidence="4">Plasmid</plasmid>
    </source>
</reference>
<feature type="transmembrane region" description="Helical" evidence="2">
    <location>
        <begin position="74"/>
        <end position="95"/>
    </location>
</feature>
<organism evidence="3 4">
    <name type="scientific">Jeotgalibacillus malaysiensis</name>
    <dbReference type="NCBI Taxonomy" id="1508404"/>
    <lineage>
        <taxon>Bacteria</taxon>
        <taxon>Bacillati</taxon>
        <taxon>Bacillota</taxon>
        <taxon>Bacilli</taxon>
        <taxon>Bacillales</taxon>
        <taxon>Caryophanaceae</taxon>
        <taxon>Jeotgalibacillus</taxon>
    </lineage>
</organism>
<dbReference type="BioCyc" id="JESP1508404:G14D9-13146-MONOMER"/>
<name>A0A0B5ASH8_9BACL</name>
<dbReference type="AlphaFoldDB" id="A0A0B5ASH8"/>
<accession>A0A0B5ASH8</accession>
<sequence length="307" mass="35233">MENKGLFIFNLAILSPHFIMAIYLLFVAVQEKRFSTKIGLNKSFDCSTSIAFTVFPLFTLGVYSLGFIGEDADLIVLFMTLFSVAGLILLFAYIASEISEVSKAKHSLDFFFGFMNHENQERFENVFELSPYENGSKQTFHRFKKDANFVQLASVANLYQELKTLTDIEKALPPRHRMQEDSEKQKLDELQKQIAKTKQVLKENAFVVKESIQGTANCTYTVQQLEAFKKLEALPLKSSSPKLYTDPTLEELQKIMSTPNVSTTLMNEAQELEKEVRKKLEEKKEFLSKDESIESRLRAIKMFHNLT</sequence>
<keyword evidence="2" id="KW-0472">Membrane</keyword>
<dbReference type="Proteomes" id="UP000031449">
    <property type="component" value="Plasmid unnamed"/>
</dbReference>
<keyword evidence="2" id="KW-0812">Transmembrane</keyword>
<geneLocation type="plasmid" evidence="4"/>
<dbReference type="KEGG" id="jeo:JMA_38620"/>
<protein>
    <submittedName>
        <fullName evidence="3">Uncharacterized protein</fullName>
    </submittedName>
</protein>
<dbReference type="EMBL" id="CP009417">
    <property type="protein sequence ID" value="AJD93180.1"/>
    <property type="molecule type" value="Genomic_DNA"/>
</dbReference>
<evidence type="ECO:0000256" key="1">
    <source>
        <dbReference type="SAM" id="Coils"/>
    </source>
</evidence>
<evidence type="ECO:0000256" key="2">
    <source>
        <dbReference type="SAM" id="Phobius"/>
    </source>
</evidence>
<gene>
    <name evidence="3" type="ORF">JMA_38620</name>
</gene>
<feature type="transmembrane region" description="Helical" evidence="2">
    <location>
        <begin position="50"/>
        <end position="68"/>
    </location>
</feature>